<name>I9HWN6_9BACE</name>
<dbReference type="InterPro" id="IPR011043">
    <property type="entry name" value="Gal_Oxase/kelch_b-propeller"/>
</dbReference>
<proteinExistence type="predicted"/>
<protein>
    <submittedName>
        <fullName evidence="2">Uncharacterized protein</fullName>
    </submittedName>
</protein>
<evidence type="ECO:0000313" key="3">
    <source>
        <dbReference type="Proteomes" id="UP000005150"/>
    </source>
</evidence>
<dbReference type="Proteomes" id="UP000005150">
    <property type="component" value="Unassembled WGS sequence"/>
</dbReference>
<sequence length="341" mass="39550">MRLLKILYIFLCSTLFIACGDDDENSNLGDWERVDCPFAVSAILDFGNYIHVVRTDGVLFLYDGKNFEQTNVRMDLEGKYASVFPEYGVNIFKTSNKLFILGEDSYYVRSNDSKDFKKSFPIPSDSENIVCCAGKVFTYSFGRVYNHTSDKWEDITELKVYDENSRSWTSVANESKLFYALYTDDTYLYGAELYYDEGYNRYTGKILVSKDGGKTFVDMPQLPSNNYNTYIDCHSTNGYLFVKRDKDSYYKEIYVYDSKVNKWTLVNLGTSEIEFSARFQAWNGKAYIDKATMPSTGFLSSDGKSWHETDVEYITDIGEQYIYNTFVRTSDNCFLRCKITW</sequence>
<evidence type="ECO:0000256" key="1">
    <source>
        <dbReference type="SAM" id="SignalP"/>
    </source>
</evidence>
<dbReference type="EMBL" id="AGXV01000024">
    <property type="protein sequence ID" value="EIY64839.1"/>
    <property type="molecule type" value="Genomic_DNA"/>
</dbReference>
<reference evidence="2 3" key="1">
    <citation type="submission" date="2012-02" db="EMBL/GenBank/DDBJ databases">
        <title>The Genome Sequence of Bacteroides salyersiae CL02T12C01.</title>
        <authorList>
            <consortium name="The Broad Institute Genome Sequencing Platform"/>
            <person name="Earl A."/>
            <person name="Ward D."/>
            <person name="Feldgarden M."/>
            <person name="Gevers D."/>
            <person name="Zitomersky N.L."/>
            <person name="Coyne M.J."/>
            <person name="Comstock L.E."/>
            <person name="Young S.K."/>
            <person name="Zeng Q."/>
            <person name="Gargeya S."/>
            <person name="Fitzgerald M."/>
            <person name="Haas B."/>
            <person name="Abouelleil A."/>
            <person name="Alvarado L."/>
            <person name="Arachchi H.M."/>
            <person name="Berlin A."/>
            <person name="Chapman S.B."/>
            <person name="Gearin G."/>
            <person name="Goldberg J."/>
            <person name="Griggs A."/>
            <person name="Gujja S."/>
            <person name="Hansen M."/>
            <person name="Heiman D."/>
            <person name="Howarth C."/>
            <person name="Larimer J."/>
            <person name="Lui A."/>
            <person name="MacDonald P.J.P."/>
            <person name="McCowen C."/>
            <person name="Montmayeur A."/>
            <person name="Murphy C."/>
            <person name="Neiman D."/>
            <person name="Pearson M."/>
            <person name="Priest M."/>
            <person name="Roberts A."/>
            <person name="Saif S."/>
            <person name="Shea T."/>
            <person name="Sisk P."/>
            <person name="Stolte C."/>
            <person name="Sykes S."/>
            <person name="Wortman J."/>
            <person name="Nusbaum C."/>
            <person name="Birren B."/>
        </authorList>
    </citation>
    <scope>NUCLEOTIDE SEQUENCE [LARGE SCALE GENOMIC DNA]</scope>
    <source>
        <strain evidence="2 3">CL02T12C01</strain>
    </source>
</reference>
<keyword evidence="3" id="KW-1185">Reference proteome</keyword>
<dbReference type="HOGENOM" id="CLU_812942_0_0_10"/>
<dbReference type="Gene3D" id="2.120.10.80">
    <property type="entry name" value="Kelch-type beta propeller"/>
    <property type="match status" value="1"/>
</dbReference>
<dbReference type="PROSITE" id="PS51257">
    <property type="entry name" value="PROKAR_LIPOPROTEIN"/>
    <property type="match status" value="1"/>
</dbReference>
<accession>I9HWN6</accession>
<evidence type="ECO:0000313" key="2">
    <source>
        <dbReference type="EMBL" id="EIY64839.1"/>
    </source>
</evidence>
<comment type="caution">
    <text evidence="2">The sequence shown here is derived from an EMBL/GenBank/DDBJ whole genome shotgun (WGS) entry which is preliminary data.</text>
</comment>
<organism evidence="2 3">
    <name type="scientific">Bacteroides salyersiae CL02T12C01</name>
    <dbReference type="NCBI Taxonomy" id="997887"/>
    <lineage>
        <taxon>Bacteria</taxon>
        <taxon>Pseudomonadati</taxon>
        <taxon>Bacteroidota</taxon>
        <taxon>Bacteroidia</taxon>
        <taxon>Bacteroidales</taxon>
        <taxon>Bacteroidaceae</taxon>
        <taxon>Bacteroides</taxon>
    </lineage>
</organism>
<dbReference type="SUPFAM" id="SSF50965">
    <property type="entry name" value="Galactose oxidase, central domain"/>
    <property type="match status" value="1"/>
</dbReference>
<feature type="signal peptide" evidence="1">
    <location>
        <begin position="1"/>
        <end position="18"/>
    </location>
</feature>
<dbReference type="PATRIC" id="fig|997887.3.peg.2150"/>
<gene>
    <name evidence="2" type="ORF">HMPREF1071_02055</name>
</gene>
<feature type="chain" id="PRO_5003721052" evidence="1">
    <location>
        <begin position="19"/>
        <end position="341"/>
    </location>
</feature>
<dbReference type="AlphaFoldDB" id="I9HWN6"/>
<keyword evidence="1" id="KW-0732">Signal</keyword>
<dbReference type="InterPro" id="IPR015915">
    <property type="entry name" value="Kelch-typ_b-propeller"/>
</dbReference>